<organism evidence="1 2">
    <name type="scientific">Rhizodiscina lignyota</name>
    <dbReference type="NCBI Taxonomy" id="1504668"/>
    <lineage>
        <taxon>Eukaryota</taxon>
        <taxon>Fungi</taxon>
        <taxon>Dikarya</taxon>
        <taxon>Ascomycota</taxon>
        <taxon>Pezizomycotina</taxon>
        <taxon>Dothideomycetes</taxon>
        <taxon>Pleosporomycetidae</taxon>
        <taxon>Aulographales</taxon>
        <taxon>Rhizodiscinaceae</taxon>
        <taxon>Rhizodiscina</taxon>
    </lineage>
</organism>
<reference evidence="1" key="1">
    <citation type="journal article" date="2020" name="Stud. Mycol.">
        <title>101 Dothideomycetes genomes: a test case for predicting lifestyles and emergence of pathogens.</title>
        <authorList>
            <person name="Haridas S."/>
            <person name="Albert R."/>
            <person name="Binder M."/>
            <person name="Bloem J."/>
            <person name="Labutti K."/>
            <person name="Salamov A."/>
            <person name="Andreopoulos B."/>
            <person name="Baker S."/>
            <person name="Barry K."/>
            <person name="Bills G."/>
            <person name="Bluhm B."/>
            <person name="Cannon C."/>
            <person name="Castanera R."/>
            <person name="Culley D."/>
            <person name="Daum C."/>
            <person name="Ezra D."/>
            <person name="Gonzalez J."/>
            <person name="Henrissat B."/>
            <person name="Kuo A."/>
            <person name="Liang C."/>
            <person name="Lipzen A."/>
            <person name="Lutzoni F."/>
            <person name="Magnuson J."/>
            <person name="Mondo S."/>
            <person name="Nolan M."/>
            <person name="Ohm R."/>
            <person name="Pangilinan J."/>
            <person name="Park H.-J."/>
            <person name="Ramirez L."/>
            <person name="Alfaro M."/>
            <person name="Sun H."/>
            <person name="Tritt A."/>
            <person name="Yoshinaga Y."/>
            <person name="Zwiers L.-H."/>
            <person name="Turgeon B."/>
            <person name="Goodwin S."/>
            <person name="Spatafora J."/>
            <person name="Crous P."/>
            <person name="Grigoriev I."/>
        </authorList>
    </citation>
    <scope>NUCLEOTIDE SEQUENCE</scope>
    <source>
        <strain evidence="1">CBS 133067</strain>
    </source>
</reference>
<sequence>MSPKTPPTCAISSAENIALLHLLHSVPTLPSSNPADIPTSRQNIYALSFKRERSLAGTLAFLSNIKDDPSHIPAVCVEECKKSTRLNVVLAVNKATFEDGSQILREIKQGLEGIFDVLSRTDDTNLESDIFATIISVCSPRILCRLGIARKKGGTLKTPIQPVLQKALDAIEQLNSHHSRKMSHVAQNFKERAKEVIKLVDLWAKYRTTVGLGKLVEGIFYLWQLRELPTLLSAIPNRFMDPSSRRNLLNITGKVARYREAAKFLYSTAKKYPLVRKLNVVLANLPQEAFRSVANGKCTSTLHSTISRISKGSSEQHIEHISRVLGITRPEASEQFAEQMRKTQNESKIHAEIQLLFYTESNYTNVPARVICSSKDACFLCNAFILAHGKMHMPRHHGRLYPGWQLPFLPKLFNTEQQFNKVLESHIKLSLTALRSRRQKTIHPYPNESTLLTLPGSVSTLQDGLPPVTK</sequence>
<accession>A0A9P4INI8</accession>
<dbReference type="AlphaFoldDB" id="A0A9P4INI8"/>
<keyword evidence="2" id="KW-1185">Reference proteome</keyword>
<dbReference type="Pfam" id="PF14441">
    <property type="entry name" value="OTT_1508_deam"/>
    <property type="match status" value="1"/>
</dbReference>
<comment type="caution">
    <text evidence="1">The sequence shown here is derived from an EMBL/GenBank/DDBJ whole genome shotgun (WGS) entry which is preliminary data.</text>
</comment>
<gene>
    <name evidence="1" type="ORF">NA57DRAFT_34292</name>
</gene>
<evidence type="ECO:0000313" key="1">
    <source>
        <dbReference type="EMBL" id="KAF2101672.1"/>
    </source>
</evidence>
<protein>
    <submittedName>
        <fullName evidence="1">Uncharacterized protein</fullName>
    </submittedName>
</protein>
<dbReference type="OrthoDB" id="4851849at2759"/>
<evidence type="ECO:0000313" key="2">
    <source>
        <dbReference type="Proteomes" id="UP000799772"/>
    </source>
</evidence>
<proteinExistence type="predicted"/>
<name>A0A9P4INI8_9PEZI</name>
<dbReference type="EMBL" id="ML978123">
    <property type="protein sequence ID" value="KAF2101672.1"/>
    <property type="molecule type" value="Genomic_DNA"/>
</dbReference>
<feature type="non-terminal residue" evidence="1">
    <location>
        <position position="470"/>
    </location>
</feature>
<dbReference type="Proteomes" id="UP000799772">
    <property type="component" value="Unassembled WGS sequence"/>
</dbReference>
<dbReference type="InterPro" id="IPR027796">
    <property type="entry name" value="OTT_1508_deam-like"/>
</dbReference>